<reference evidence="2 3" key="1">
    <citation type="submission" date="2021-03" db="EMBL/GenBank/DDBJ databases">
        <title>Microbacterium pauli sp. nov., isolated from microfiltered milk.</title>
        <authorList>
            <person name="Bellassi P."/>
            <person name="Fontana A."/>
            <person name="Callegari M.L."/>
            <person name="Lorenzo M."/>
            <person name="Cappa F."/>
        </authorList>
    </citation>
    <scope>NUCLEOTIDE SEQUENCE [LARGE SCALE GENOMIC DNA]</scope>
    <source>
        <strain evidence="2 3">DSM 18909</strain>
    </source>
</reference>
<sequence length="817" mass="86849">MTTIAHHSLRLWAAAVVVASALVLALGIAPAHAAPAVESTTVDTGIQIDAGIQKAADLGSFRPGNIISDAVFFNSMSMSEAQIQAFLESKVSECRRGYTCLKDKYDTTRSIPQDAMCGAYAGGGSERASRIIFKVAQACGINPQVLLVTLQKEQGLVTDTWPTAGQYRASMGQGCPDTAACDSTYYGFFNQMQGAAWQFKRYANPPGTSRFFTWYAPGKTWNVRFHPNEACGTSPVYIENQATANLYYYTPYQPNGAAIRAGYGLGDGCSSYGNRNFYNYFVDWFGSTQSSYGPIVTGPARDRVYLVNGGVKYPVATSTDLTALGAGLGGLQVVPSAYLDSLPTGRTMSRYVHDARSGTLYLLELDGTKHRFTSGDQIAMFGYAFSSYVNLEPGLVDAFATGEEVGTFSRSSGGKGEVYYLENGLLRYVYDTPAYAFAARDKSSYIATMDAGAFKRIPRGPTFFAPNTLVRATTSGDVYMTTPTSTVIHIPSFALAAEYGATSYKVVPDATMAKSVAKNGMLTPVVMCGDDQYIAAGGALRPLSGSTGLATIRLSPAECAAFPRGGAVSTPVFVQPAGAPEIYVISAGKLQHVRTPGQLSALNGGRPLVILPWQKATVDAVGLTAPALESGAFVQFDGQPEVYWNSADSLRHVVDFGSLVALGGGRVPTISRLPASFAKAYTYGDEIGDVPLLAENSFAQITGGDEVYRFVEGELHHITDYATLTYLGGGRVPSIAIVPRAAAPAFPTGTPIAARTPQPDGAFVQFAGYAQVYLVSGGKLRHVQRVETLIALGGGRIPSIRQLASEERLAWLLGAPA</sequence>
<feature type="signal peptide" evidence="1">
    <location>
        <begin position="1"/>
        <end position="33"/>
    </location>
</feature>
<keyword evidence="3" id="KW-1185">Reference proteome</keyword>
<evidence type="ECO:0000313" key="3">
    <source>
        <dbReference type="Proteomes" id="UP000740605"/>
    </source>
</evidence>
<protein>
    <recommendedName>
        <fullName evidence="4">Hemagglutinin-related protein</fullName>
    </recommendedName>
</protein>
<comment type="caution">
    <text evidence="2">The sequence shown here is derived from an EMBL/GenBank/DDBJ whole genome shotgun (WGS) entry which is preliminary data.</text>
</comment>
<organism evidence="2 3">
    <name type="scientific">Microbacterium flavum</name>
    <dbReference type="NCBI Taxonomy" id="415216"/>
    <lineage>
        <taxon>Bacteria</taxon>
        <taxon>Bacillati</taxon>
        <taxon>Actinomycetota</taxon>
        <taxon>Actinomycetes</taxon>
        <taxon>Micrococcales</taxon>
        <taxon>Microbacteriaceae</taxon>
        <taxon>Microbacterium</taxon>
    </lineage>
</organism>
<dbReference type="RefSeq" id="WP_215487457.1">
    <property type="nucleotide sequence ID" value="NZ_BAAAPJ010000002.1"/>
</dbReference>
<proteinExistence type="predicted"/>
<gene>
    <name evidence="2" type="ORF">J0P97_09045</name>
</gene>
<dbReference type="Proteomes" id="UP000740605">
    <property type="component" value="Unassembled WGS sequence"/>
</dbReference>
<keyword evidence="1" id="KW-0732">Signal</keyword>
<evidence type="ECO:0000313" key="2">
    <source>
        <dbReference type="EMBL" id="MBT8798216.1"/>
    </source>
</evidence>
<accession>A0ABS5XW95</accession>
<evidence type="ECO:0008006" key="4">
    <source>
        <dbReference type="Google" id="ProtNLM"/>
    </source>
</evidence>
<name>A0ABS5XW95_9MICO</name>
<evidence type="ECO:0000256" key="1">
    <source>
        <dbReference type="SAM" id="SignalP"/>
    </source>
</evidence>
<feature type="chain" id="PRO_5046660664" description="Hemagglutinin-related protein" evidence="1">
    <location>
        <begin position="34"/>
        <end position="817"/>
    </location>
</feature>
<dbReference type="EMBL" id="JAFLHG010000007">
    <property type="protein sequence ID" value="MBT8798216.1"/>
    <property type="molecule type" value="Genomic_DNA"/>
</dbReference>